<feature type="compositionally biased region" description="Low complexity" evidence="2">
    <location>
        <begin position="979"/>
        <end position="993"/>
    </location>
</feature>
<feature type="compositionally biased region" description="Polar residues" evidence="2">
    <location>
        <begin position="1378"/>
        <end position="1389"/>
    </location>
</feature>
<evidence type="ECO:0000313" key="6">
    <source>
        <dbReference type="RefSeq" id="XP_013071631.1"/>
    </source>
</evidence>
<feature type="compositionally biased region" description="Basic and acidic residues" evidence="2">
    <location>
        <begin position="534"/>
        <end position="543"/>
    </location>
</feature>
<feature type="region of interest" description="Disordered" evidence="2">
    <location>
        <begin position="783"/>
        <end position="842"/>
    </location>
</feature>
<organism evidence="3 4">
    <name type="scientific">Biomphalaria glabrata</name>
    <name type="common">Bloodfluke planorb</name>
    <name type="synonym">Freshwater snail</name>
    <dbReference type="NCBI Taxonomy" id="6526"/>
    <lineage>
        <taxon>Eukaryota</taxon>
        <taxon>Metazoa</taxon>
        <taxon>Spiralia</taxon>
        <taxon>Lophotrochozoa</taxon>
        <taxon>Mollusca</taxon>
        <taxon>Gastropoda</taxon>
        <taxon>Heterobranchia</taxon>
        <taxon>Euthyneura</taxon>
        <taxon>Panpulmonata</taxon>
        <taxon>Hygrophila</taxon>
        <taxon>Lymnaeoidea</taxon>
        <taxon>Planorbidae</taxon>
        <taxon>Biomphalaria</taxon>
    </lineage>
</organism>
<evidence type="ECO:0000313" key="3">
    <source>
        <dbReference type="EnsemblMetazoa" id="BGLB004211-PB"/>
    </source>
</evidence>
<feature type="compositionally biased region" description="Polar residues" evidence="2">
    <location>
        <begin position="1244"/>
        <end position="1284"/>
    </location>
</feature>
<keyword evidence="1" id="KW-0175">Coiled coil</keyword>
<feature type="region of interest" description="Disordered" evidence="2">
    <location>
        <begin position="256"/>
        <end position="275"/>
    </location>
</feature>
<feature type="compositionally biased region" description="Basic and acidic residues" evidence="2">
    <location>
        <begin position="256"/>
        <end position="267"/>
    </location>
</feature>
<sequence length="1769" mass="195770">MPLSDRTVTPLRLGRRKLSEEEQHEDIVLDAVCQNVVLGAIVQLASLVRHADDIFCDLAEECQNVFDKVESIGGKIQNIQRIIEHLDSTEVKIPVGTLRQFSKVTDHHVAKHGFDCDHFTPSNRPHSIKFNYSLCELTPVHALRGVDMYRKDGLCSSHLFKLWPIALKDSGVAVDDLDLPKVFSSPMSVKRRYKPLKIQKQRRKTIQSIDEIFQETSCGDLQSSKSENMSKSQPTLVPVDTSGAGFQRMASFRRSMKEEEIMSERDKQKRRRRTVTGVPENIMQEIEQFERGRQLNKDRTRNYSLDDLDQKDLDAKDEVMQQYLQEIESAIAEREEEEYAIQKEAKLLKFLPCRRSRSLPRCMKLISSSHKDGLTRSSLYLKKHQKGQSDEFKLKQSSEDIHSKFTSSLSLGSQRSARSSKRSSIIGEKIKSLVSNTLKPRPKSMDFDLIDNEESKTKNNSSKTLARSSSLTQTNIASMPETTMSRAPSSESQVGPGTYYYFNHTLPRAQAKKYDFPWDSLPKDWTTSVKLREISKRRKEDRQSSSGNWSQSGYSSNRQSLESDTKSSHLSTTSQYSLGKDSGRDSIRYSVERDGLDTGYMGDAASNESISDTKSMSNTDSDEWLRSLAERAASREDVTSTSAEALANLSRLTKQNIRNLDILVPGRKSFHRKRNNFEDDGESSVYSLDTEGFYTSFHSDSGLKRSTTTLLDEDDIDDMVTPGLRDTKSLQSMVSYNVLEGAFFKTFDDEGSDTLTSASSISAPNLSSWAVKKSEEHALKERASVIDDASKNGNVAKKGKKAPPPPPRVSSMGIAGIKPDSNESLRVNSLTENNEASPESSDHEVIYARLKKKTNISVHGFPSWCVGNTSDEEDTTAKNALSASQERLCAESSEVEAMFSSGKESWLSGTLPRGQTSTTIQSTETTNSWPRIKRPFSLQAGILKTPEKDKVKISGNPKTLNFDPVVSLFDAQSPHSVQLPLSRLSSSDESASSPTNDMSSLVSQNNTPSNTKPQNLSDDKKLNESISKYRPTFSPILESKTSMANTTIQKNSLSSDENVLIQTSQERNSRGQPDVSTYSSDLSTIHSISSLSLSSFDSFDMSPTAPLFKQKKSNDSLSSSTSTIALSDIDTTSLTHVTMVDGLSLSGSSTSLSWDNDYTPNTTPLITPIRKKSANNVHNHDSSVNSSLYNYKDTMVESSPVVKLLPNPASASSSFNLDSTAASQSSSEQSLSVEQFYNPSNQVLSGSQKNCYVSSDRNNNKTVSSHQPAKSQSTSSLGQENSHISHYHTNDQNKLISEPHQRMSYSGKDRRRSTPVTNNNISHESSTSAHSGNESGGSNGSYKDVVRRRRSGTDVYSPADSGFGSPSKTLQFGYPPNQELSLNSQQNSKMPKIKQTFHSDSKPYSIQKSTNDSNYARSDYPVKALSSIPSQSEESLTSQFSVSSTNQLIGKVLKTDLSQPVLHSSTSSESLQSSSSAGRSDSYRVALLEETDQLKLVSKKNSRAHSSGSSISAMKPNDALVRFAQSRALTVPGPTYGEDNISRADSYRCAVGNTMGAQVGDIANRNSSYRLATNEEDIIITDNRMDSCNLWTGKTGGTRDIRRMGITDIDQLKQYKNDTDNRNSSNTLHAKKMLGVKKETDPGKASPSEQKKLLRQTSKDRAKQQKTQSSTYIRFDPIFESGEDLRASSESLRPPSIVTLKTLASTEEYNAMLAESAQAVAQRSRSSSQTRQRSLSQGRKSSEEKPGLTIFNSIKTTFKSIGGKDNTSK</sequence>
<feature type="region of interest" description="Disordered" evidence="2">
    <location>
        <begin position="1244"/>
        <end position="1417"/>
    </location>
</feature>
<feature type="compositionally biased region" description="Basic and acidic residues" evidence="2">
    <location>
        <begin position="1649"/>
        <end position="1663"/>
    </location>
</feature>
<feature type="compositionally biased region" description="Polar residues" evidence="2">
    <location>
        <begin position="220"/>
        <end position="235"/>
    </location>
</feature>
<feature type="compositionally biased region" description="Low complexity" evidence="2">
    <location>
        <begin position="915"/>
        <end position="926"/>
    </location>
</feature>
<feature type="compositionally biased region" description="Polar residues" evidence="2">
    <location>
        <begin position="1314"/>
        <end position="1330"/>
    </location>
</feature>
<reference evidence="6" key="2">
    <citation type="submission" date="2025-04" db="UniProtKB">
        <authorList>
            <consortium name="RefSeq"/>
        </authorList>
    </citation>
    <scope>IDENTIFICATION</scope>
</reference>
<dbReference type="Gene3D" id="1.20.5.340">
    <property type="match status" value="1"/>
</dbReference>
<dbReference type="Proteomes" id="UP001165740">
    <property type="component" value="Chromosome 6"/>
</dbReference>
<dbReference type="EnsemblMetazoa" id="BGLB004211-RB">
    <property type="protein sequence ID" value="BGLB004211-PB"/>
    <property type="gene ID" value="BGLB004211"/>
</dbReference>
<feature type="region of interest" description="Disordered" evidence="2">
    <location>
        <begin position="979"/>
        <end position="1021"/>
    </location>
</feature>
<feature type="region of interest" description="Disordered" evidence="2">
    <location>
        <begin position="534"/>
        <end position="584"/>
    </location>
</feature>
<feature type="compositionally biased region" description="Polar residues" evidence="2">
    <location>
        <begin position="606"/>
        <end position="619"/>
    </location>
</feature>
<dbReference type="STRING" id="6526.A0A2C9JLA1"/>
<evidence type="ECO:0000256" key="2">
    <source>
        <dbReference type="SAM" id="MobiDB-lite"/>
    </source>
</evidence>
<accession>A0A2C9JLA1</accession>
<reference evidence="3" key="1">
    <citation type="submission" date="2020-05" db="UniProtKB">
        <authorList>
            <consortium name="EnsemblMetazoa"/>
        </authorList>
    </citation>
    <scope>IDENTIFICATION</scope>
    <source>
        <strain evidence="3">BB02</strain>
    </source>
</reference>
<gene>
    <name evidence="3" type="primary">106058697</name>
    <name evidence="6" type="synonym">LOC106058697</name>
</gene>
<dbReference type="GeneID" id="106058697"/>
<keyword evidence="5" id="KW-1185">Reference proteome</keyword>
<feature type="region of interest" description="Disordered" evidence="2">
    <location>
        <begin position="454"/>
        <end position="494"/>
    </location>
</feature>
<name>A0A2C9JLA1_BIOGL</name>
<dbReference type="RefSeq" id="XP_013071631.1">
    <property type="nucleotide sequence ID" value="XM_013216177.2"/>
</dbReference>
<feature type="compositionally biased region" description="Low complexity" evidence="2">
    <location>
        <begin position="1464"/>
        <end position="1480"/>
    </location>
</feature>
<feature type="compositionally biased region" description="Polar residues" evidence="2">
    <location>
        <begin position="822"/>
        <end position="839"/>
    </location>
</feature>
<evidence type="ECO:0000256" key="1">
    <source>
        <dbReference type="SAM" id="Coils"/>
    </source>
</evidence>
<feature type="compositionally biased region" description="Low complexity" evidence="2">
    <location>
        <begin position="1715"/>
        <end position="1739"/>
    </location>
</feature>
<evidence type="ECO:0000313" key="5">
    <source>
        <dbReference type="Proteomes" id="UP001165740"/>
    </source>
</evidence>
<protein>
    <submittedName>
        <fullName evidence="6">Serine-rich adhesin for platelets-like</fullName>
    </submittedName>
</protein>
<feature type="region of interest" description="Disordered" evidence="2">
    <location>
        <begin position="596"/>
        <end position="621"/>
    </location>
</feature>
<dbReference type="OMA" id="RADSYRC"/>
<feature type="compositionally biased region" description="Polar residues" evidence="2">
    <location>
        <begin position="994"/>
        <end position="1016"/>
    </location>
</feature>
<feature type="region of interest" description="Disordered" evidence="2">
    <location>
        <begin position="1715"/>
        <end position="1749"/>
    </location>
</feature>
<feature type="compositionally biased region" description="Low complexity" evidence="2">
    <location>
        <begin position="544"/>
        <end position="557"/>
    </location>
</feature>
<feature type="compositionally biased region" description="Polar residues" evidence="2">
    <location>
        <begin position="1396"/>
        <end position="1416"/>
    </location>
</feature>
<feature type="region of interest" description="Disordered" evidence="2">
    <location>
        <begin position="220"/>
        <end position="240"/>
    </location>
</feature>
<feature type="region of interest" description="Disordered" evidence="2">
    <location>
        <begin position="1463"/>
        <end position="1482"/>
    </location>
</feature>
<feature type="coiled-coil region" evidence="1">
    <location>
        <begin position="313"/>
        <end position="340"/>
    </location>
</feature>
<feature type="compositionally biased region" description="Polar residues" evidence="2">
    <location>
        <begin position="568"/>
        <end position="577"/>
    </location>
</feature>
<dbReference type="Proteomes" id="UP000076420">
    <property type="component" value="Unassembled WGS sequence"/>
</dbReference>
<feature type="compositionally biased region" description="Polar residues" evidence="2">
    <location>
        <begin position="458"/>
        <end position="494"/>
    </location>
</feature>
<evidence type="ECO:0000313" key="4">
    <source>
        <dbReference type="Proteomes" id="UP000076420"/>
    </source>
</evidence>
<feature type="region of interest" description="Disordered" evidence="2">
    <location>
        <begin position="1616"/>
        <end position="1675"/>
    </location>
</feature>
<proteinExistence type="predicted"/>
<dbReference type="OrthoDB" id="1060785at2759"/>
<feature type="region of interest" description="Disordered" evidence="2">
    <location>
        <begin position="903"/>
        <end position="927"/>
    </location>
</feature>
<dbReference type="VEuPathDB" id="VectorBase:BGLAX_043471"/>
<dbReference type="KEGG" id="bgt:106058697"/>
<dbReference type="VEuPathDB" id="VectorBase:BGLB004211"/>